<keyword evidence="3" id="KW-1185">Reference proteome</keyword>
<dbReference type="EMBL" id="JASVWF010000008">
    <property type="protein sequence ID" value="MDL5159659.1"/>
    <property type="molecule type" value="Genomic_DNA"/>
</dbReference>
<organism evidence="2 3">
    <name type="scientific">Actinomycetospora termitidis</name>
    <dbReference type="NCBI Taxonomy" id="3053470"/>
    <lineage>
        <taxon>Bacteria</taxon>
        <taxon>Bacillati</taxon>
        <taxon>Actinomycetota</taxon>
        <taxon>Actinomycetes</taxon>
        <taxon>Pseudonocardiales</taxon>
        <taxon>Pseudonocardiaceae</taxon>
        <taxon>Actinomycetospora</taxon>
    </lineage>
</organism>
<dbReference type="PANTHER" id="PTHR34846">
    <property type="entry name" value="4-CARBOXYMUCONOLACTONE DECARBOXYLASE FAMILY PROTEIN (AFU_ORTHOLOGUE AFUA_6G11590)"/>
    <property type="match status" value="1"/>
</dbReference>
<protein>
    <submittedName>
        <fullName evidence="2">Carboxymuconolactone decarboxylase family protein</fullName>
    </submittedName>
</protein>
<dbReference type="Gene3D" id="1.20.1290.10">
    <property type="entry name" value="AhpD-like"/>
    <property type="match status" value="1"/>
</dbReference>
<dbReference type="Proteomes" id="UP001231924">
    <property type="component" value="Unassembled WGS sequence"/>
</dbReference>
<evidence type="ECO:0000259" key="1">
    <source>
        <dbReference type="Pfam" id="PF02627"/>
    </source>
</evidence>
<dbReference type="RefSeq" id="WP_286056263.1">
    <property type="nucleotide sequence ID" value="NZ_JASVWF010000008.1"/>
</dbReference>
<accession>A0ABT7MHK2</accession>
<gene>
    <name evidence="2" type="ORF">QRT03_27085</name>
</gene>
<reference evidence="2 3" key="1">
    <citation type="submission" date="2023-06" db="EMBL/GenBank/DDBJ databases">
        <title>Actinomycetospora Odt1-22.</title>
        <authorList>
            <person name="Supong K."/>
        </authorList>
    </citation>
    <scope>NUCLEOTIDE SEQUENCE [LARGE SCALE GENOMIC DNA]</scope>
    <source>
        <strain evidence="2 3">Odt1-22</strain>
    </source>
</reference>
<sequence>MSLPHSETPRVAPVDDPTPEVADLLGRTLSDAGGTPLTIFRTLARHPRMLKRFNVLGGFFLTRGTLPSRDRELAILRTAWNTGCEYEWGQHVLIGRDVGLTDTEIEAVTTPSASTPEPALLAIVDELIDHDDLGDEAWRTLVERYDTDQALEFVLLVGFYRMTAGFLNATGVQREDHLPRFPAPEHR</sequence>
<dbReference type="InterPro" id="IPR029032">
    <property type="entry name" value="AhpD-like"/>
</dbReference>
<proteinExistence type="predicted"/>
<dbReference type="SUPFAM" id="SSF69118">
    <property type="entry name" value="AhpD-like"/>
    <property type="match status" value="1"/>
</dbReference>
<comment type="caution">
    <text evidence="2">The sequence shown here is derived from an EMBL/GenBank/DDBJ whole genome shotgun (WGS) entry which is preliminary data.</text>
</comment>
<dbReference type="InterPro" id="IPR003779">
    <property type="entry name" value="CMD-like"/>
</dbReference>
<dbReference type="PANTHER" id="PTHR34846:SF5">
    <property type="entry name" value="CARBOXYMUCONOLACTONE DECARBOXYLASE-LIKE DOMAIN-CONTAINING PROTEIN"/>
    <property type="match status" value="1"/>
</dbReference>
<evidence type="ECO:0000313" key="3">
    <source>
        <dbReference type="Proteomes" id="UP001231924"/>
    </source>
</evidence>
<name>A0ABT7MHK2_9PSEU</name>
<feature type="domain" description="Carboxymuconolactone decarboxylase-like" evidence="1">
    <location>
        <begin position="50"/>
        <end position="116"/>
    </location>
</feature>
<evidence type="ECO:0000313" key="2">
    <source>
        <dbReference type="EMBL" id="MDL5159659.1"/>
    </source>
</evidence>
<dbReference type="Pfam" id="PF02627">
    <property type="entry name" value="CMD"/>
    <property type="match status" value="1"/>
</dbReference>